<organism evidence="1">
    <name type="scientific">uncultured Caudovirales phage</name>
    <dbReference type="NCBI Taxonomy" id="2100421"/>
    <lineage>
        <taxon>Viruses</taxon>
        <taxon>Duplodnaviria</taxon>
        <taxon>Heunggongvirae</taxon>
        <taxon>Uroviricota</taxon>
        <taxon>Caudoviricetes</taxon>
        <taxon>Peduoviridae</taxon>
        <taxon>Maltschvirus</taxon>
        <taxon>Maltschvirus maltsch</taxon>
    </lineage>
</organism>
<dbReference type="EMBL" id="LR796188">
    <property type="protein sequence ID" value="CAB4124851.1"/>
    <property type="molecule type" value="Genomic_DNA"/>
</dbReference>
<reference evidence="1" key="1">
    <citation type="submission" date="2020-04" db="EMBL/GenBank/DDBJ databases">
        <authorList>
            <person name="Chiriac C."/>
            <person name="Salcher M."/>
            <person name="Ghai R."/>
            <person name="Kavagutti S V."/>
        </authorList>
    </citation>
    <scope>NUCLEOTIDE SEQUENCE</scope>
</reference>
<name>A0A6J5KSF6_9CAUD</name>
<accession>A0A6J5KSF6</accession>
<evidence type="ECO:0000313" key="1">
    <source>
        <dbReference type="EMBL" id="CAB4124851.1"/>
    </source>
</evidence>
<protein>
    <submittedName>
        <fullName evidence="1">Uncharacterized protein</fullName>
    </submittedName>
</protein>
<sequence length="162" mass="18752">MIFGSQNDFRLLVGINRELLSDVIEQEVLYHKISLEQTTTNIYGEAQDKLYWSPIKLNCLIDRGDQQTTVDDFGVDSIRAVQFKFLRQDLLDANTFPEVGDIVEWNEDYYEVDNTTENQLFLGKDEHYSFTEYGPNYGGTLSIICICHLTRADKVGLLRQRI</sequence>
<gene>
    <name evidence="1" type="ORF">UFOVP54_35</name>
</gene>
<proteinExistence type="predicted"/>